<dbReference type="InterPro" id="IPR003591">
    <property type="entry name" value="Leu-rich_rpt_typical-subtyp"/>
</dbReference>
<dbReference type="PROSITE" id="PS50011">
    <property type="entry name" value="PROTEIN_KINASE_DOM"/>
    <property type="match status" value="1"/>
</dbReference>
<dbReference type="eggNOG" id="COG4886">
    <property type="taxonomic scope" value="Bacteria"/>
</dbReference>
<evidence type="ECO:0000256" key="3">
    <source>
        <dbReference type="PROSITE-ProRule" id="PRU10141"/>
    </source>
</evidence>
<keyword evidence="6" id="KW-1185">Reference proteome</keyword>
<dbReference type="Pfam" id="PF07714">
    <property type="entry name" value="PK_Tyr_Ser-Thr"/>
    <property type="match status" value="1"/>
</dbReference>
<dbReference type="InterPro" id="IPR001245">
    <property type="entry name" value="Ser-Thr/Tyr_kinase_cat_dom"/>
</dbReference>
<sequence length="459" mass="50989">MHTIEQLTSGQLKGITRLQLSKGLTAFPQEIFELADTLEILDLSGNQLSDLPANFSDLHQLKILFLTNNCFDSIPAVLALCPKLEMISFKSNKLTQLPEKALPDNTRWLILTDNNLESLPEDMGRLHRLQKLALAGNKLTCLPESMAECTNLELARLSANAFKSLPDWLFQLPRLSWLALDGSPLIPQQELADKVRTDVVSMPSVSLEDIELKEIIGQGASGVIYRAIWVKQPVSLMGTPLDIAVKIFKGEVTSDGYPKDELANCLQARQHSNLIKVVAQLKQADKSGLVMELIPSHFQNLGLPPSLDTCTRDTFTDKSSFEIKEVLNILKQMASGLTHLHQNRVSHGDIYAHNTMFNMNVEILFGDFGAATNLSQLPLLQREAMEAIEVRALGCLIEDLAEHCLQNPTEASQAILAELLKLKQTCLQPNLGLRPRFKEIDALLQQMLEQLDPETCLSA</sequence>
<dbReference type="InterPro" id="IPR011009">
    <property type="entry name" value="Kinase-like_dom_sf"/>
</dbReference>
<dbReference type="PROSITE" id="PS51450">
    <property type="entry name" value="LRR"/>
    <property type="match status" value="2"/>
</dbReference>
<dbReference type="InterPro" id="IPR017441">
    <property type="entry name" value="Protein_kinase_ATP_BS"/>
</dbReference>
<keyword evidence="3" id="KW-0067">ATP-binding</keyword>
<evidence type="ECO:0000313" key="6">
    <source>
        <dbReference type="Proteomes" id="UP000001317"/>
    </source>
</evidence>
<name>B0TPC9_SHEHH</name>
<keyword evidence="3" id="KW-0547">Nucleotide-binding</keyword>
<dbReference type="PROSITE" id="PS00107">
    <property type="entry name" value="PROTEIN_KINASE_ATP"/>
    <property type="match status" value="1"/>
</dbReference>
<evidence type="ECO:0000259" key="4">
    <source>
        <dbReference type="PROSITE" id="PS50011"/>
    </source>
</evidence>
<keyword evidence="5" id="KW-0723">Serine/threonine-protein kinase</keyword>
<dbReference type="OrthoDB" id="8532199at2"/>
<feature type="binding site" evidence="3">
    <location>
        <position position="246"/>
    </location>
    <ligand>
        <name>ATP</name>
        <dbReference type="ChEBI" id="CHEBI:30616"/>
    </ligand>
</feature>
<dbReference type="AlphaFoldDB" id="B0TPC9"/>
<dbReference type="InterPro" id="IPR032675">
    <property type="entry name" value="LRR_dom_sf"/>
</dbReference>
<gene>
    <name evidence="5" type="ordered locus">Shal_3028</name>
</gene>
<dbReference type="KEGG" id="shl:Shal_3028"/>
<dbReference type="InterPro" id="IPR000719">
    <property type="entry name" value="Prot_kinase_dom"/>
</dbReference>
<evidence type="ECO:0000256" key="2">
    <source>
        <dbReference type="ARBA" id="ARBA00022737"/>
    </source>
</evidence>
<proteinExistence type="predicted"/>
<dbReference type="Pfam" id="PF13855">
    <property type="entry name" value="LRR_8"/>
    <property type="match status" value="2"/>
</dbReference>
<evidence type="ECO:0000256" key="1">
    <source>
        <dbReference type="ARBA" id="ARBA00022614"/>
    </source>
</evidence>
<dbReference type="SMART" id="SM00364">
    <property type="entry name" value="LRR_BAC"/>
    <property type="match status" value="5"/>
</dbReference>
<dbReference type="SUPFAM" id="SSF52058">
    <property type="entry name" value="L domain-like"/>
    <property type="match status" value="1"/>
</dbReference>
<accession>B0TPC9</accession>
<dbReference type="STRING" id="458817.Shal_3028"/>
<dbReference type="GO" id="GO:0005524">
    <property type="term" value="F:ATP binding"/>
    <property type="evidence" value="ECO:0007669"/>
    <property type="project" value="UniProtKB-UniRule"/>
</dbReference>
<protein>
    <submittedName>
        <fullName evidence="5">Serine/threonine protein kinase</fullName>
    </submittedName>
</protein>
<dbReference type="InterPro" id="IPR001611">
    <property type="entry name" value="Leu-rich_rpt"/>
</dbReference>
<dbReference type="InterPro" id="IPR050216">
    <property type="entry name" value="LRR_domain-containing"/>
</dbReference>
<keyword evidence="2" id="KW-0677">Repeat</keyword>
<feature type="domain" description="Protein kinase" evidence="4">
    <location>
        <begin position="210"/>
        <end position="459"/>
    </location>
</feature>
<dbReference type="PANTHER" id="PTHR48051:SF1">
    <property type="entry name" value="RAS SUPPRESSOR PROTEIN 1"/>
    <property type="match status" value="1"/>
</dbReference>
<dbReference type="Gene3D" id="1.10.510.10">
    <property type="entry name" value="Transferase(Phosphotransferase) domain 1"/>
    <property type="match status" value="1"/>
</dbReference>
<dbReference type="PANTHER" id="PTHR48051">
    <property type="match status" value="1"/>
</dbReference>
<dbReference type="SMART" id="SM00369">
    <property type="entry name" value="LRR_TYP"/>
    <property type="match status" value="5"/>
</dbReference>
<reference evidence="5" key="1">
    <citation type="submission" date="2008-01" db="EMBL/GenBank/DDBJ databases">
        <title>Complete sequence of Shewanella halifaxensis HAW-EB4.</title>
        <authorList>
            <consortium name="US DOE Joint Genome Institute"/>
            <person name="Copeland A."/>
            <person name="Lucas S."/>
            <person name="Lapidus A."/>
            <person name="Glavina del Rio T."/>
            <person name="Dalin E."/>
            <person name="Tice H."/>
            <person name="Bruce D."/>
            <person name="Goodwin L."/>
            <person name="Pitluck S."/>
            <person name="Sims D."/>
            <person name="Brettin T."/>
            <person name="Detter J.C."/>
            <person name="Han C."/>
            <person name="Kuske C.R."/>
            <person name="Schmutz J."/>
            <person name="Larimer F."/>
            <person name="Land M."/>
            <person name="Hauser L."/>
            <person name="Kyrpides N."/>
            <person name="Kim E."/>
            <person name="Zhao J.-S."/>
            <person name="Richardson P."/>
        </authorList>
    </citation>
    <scope>NUCLEOTIDE SEQUENCE [LARGE SCALE GENOMIC DNA]</scope>
    <source>
        <strain evidence="5">HAW-EB4</strain>
    </source>
</reference>
<dbReference type="Proteomes" id="UP000001317">
    <property type="component" value="Chromosome"/>
</dbReference>
<dbReference type="eggNOG" id="COG0515">
    <property type="taxonomic scope" value="Bacteria"/>
</dbReference>
<keyword evidence="1" id="KW-0433">Leucine-rich repeat</keyword>
<dbReference type="GO" id="GO:0004674">
    <property type="term" value="F:protein serine/threonine kinase activity"/>
    <property type="evidence" value="ECO:0007669"/>
    <property type="project" value="UniProtKB-KW"/>
</dbReference>
<dbReference type="Gene3D" id="3.30.200.20">
    <property type="entry name" value="Phosphorylase Kinase, domain 1"/>
    <property type="match status" value="1"/>
</dbReference>
<dbReference type="Gene3D" id="3.80.10.10">
    <property type="entry name" value="Ribonuclease Inhibitor"/>
    <property type="match status" value="2"/>
</dbReference>
<evidence type="ECO:0000313" key="5">
    <source>
        <dbReference type="EMBL" id="ABZ77576.1"/>
    </source>
</evidence>
<dbReference type="RefSeq" id="WP_012278102.1">
    <property type="nucleotide sequence ID" value="NC_010334.1"/>
</dbReference>
<dbReference type="EMBL" id="CP000931">
    <property type="protein sequence ID" value="ABZ77576.1"/>
    <property type="molecule type" value="Genomic_DNA"/>
</dbReference>
<dbReference type="HOGENOM" id="CLU_035565_0_0_6"/>
<organism evidence="5 6">
    <name type="scientific">Shewanella halifaxensis (strain HAW-EB4)</name>
    <dbReference type="NCBI Taxonomy" id="458817"/>
    <lineage>
        <taxon>Bacteria</taxon>
        <taxon>Pseudomonadati</taxon>
        <taxon>Pseudomonadota</taxon>
        <taxon>Gammaproteobacteria</taxon>
        <taxon>Alteromonadales</taxon>
        <taxon>Shewanellaceae</taxon>
        <taxon>Shewanella</taxon>
    </lineage>
</organism>
<keyword evidence="5" id="KW-0808">Transferase</keyword>
<keyword evidence="5" id="KW-0418">Kinase</keyword>
<dbReference type="GO" id="GO:0005737">
    <property type="term" value="C:cytoplasm"/>
    <property type="evidence" value="ECO:0007669"/>
    <property type="project" value="TreeGrafter"/>
</dbReference>
<dbReference type="SUPFAM" id="SSF56112">
    <property type="entry name" value="Protein kinase-like (PK-like)"/>
    <property type="match status" value="1"/>
</dbReference>